<feature type="transmembrane region" description="Helical" evidence="11">
    <location>
        <begin position="366"/>
        <end position="386"/>
    </location>
</feature>
<evidence type="ECO:0000256" key="8">
    <source>
        <dbReference type="ARBA" id="ARBA00023065"/>
    </source>
</evidence>
<proteinExistence type="inferred from homology"/>
<keyword evidence="7 11" id="KW-0915">Sodium</keyword>
<feature type="transmembrane region" description="Helical" evidence="11">
    <location>
        <begin position="80"/>
        <end position="105"/>
    </location>
</feature>
<dbReference type="AlphaFoldDB" id="A0A842JCZ9"/>
<dbReference type="Gene3D" id="1.20.1530.10">
    <property type="entry name" value="Na+/H+ antiporter like domain"/>
    <property type="match status" value="1"/>
</dbReference>
<dbReference type="InterPro" id="IPR023171">
    <property type="entry name" value="Na/H_antiporter_dom_sf"/>
</dbReference>
<feature type="transmembrane region" description="Helical" evidence="11">
    <location>
        <begin position="125"/>
        <end position="146"/>
    </location>
</feature>
<feature type="transmembrane region" description="Helical" evidence="11">
    <location>
        <begin position="158"/>
        <end position="178"/>
    </location>
</feature>
<keyword evidence="8 11" id="KW-0406">Ion transport</keyword>
<dbReference type="GO" id="GO:0006885">
    <property type="term" value="P:regulation of pH"/>
    <property type="evidence" value="ECO:0007669"/>
    <property type="project" value="UniProtKB-UniRule"/>
</dbReference>
<dbReference type="PANTHER" id="PTHR30341">
    <property type="entry name" value="SODIUM ION/PROTON ANTIPORTER NHAA-RELATED"/>
    <property type="match status" value="1"/>
</dbReference>
<evidence type="ECO:0000313" key="14">
    <source>
        <dbReference type="Proteomes" id="UP000587396"/>
    </source>
</evidence>
<feature type="compositionally biased region" description="Basic and acidic residues" evidence="12">
    <location>
        <begin position="1"/>
        <end position="11"/>
    </location>
</feature>
<dbReference type="GO" id="GO:0015385">
    <property type="term" value="F:sodium:proton antiporter activity"/>
    <property type="evidence" value="ECO:0007669"/>
    <property type="project" value="UniProtKB-UniRule"/>
</dbReference>
<keyword evidence="5 11" id="KW-0812">Transmembrane</keyword>
<name>A0A842JCZ9_9ACTN</name>
<dbReference type="Proteomes" id="UP000587396">
    <property type="component" value="Unassembled WGS sequence"/>
</dbReference>
<keyword evidence="9 11" id="KW-0472">Membrane</keyword>
<keyword evidence="3 11" id="KW-0050">Antiport</keyword>
<organism evidence="13 14">
    <name type="scientific">Gordonibacter massiliensis</name>
    <name type="common">ex Traore et al. 2017</name>
    <dbReference type="NCBI Taxonomy" id="1841863"/>
    <lineage>
        <taxon>Bacteria</taxon>
        <taxon>Bacillati</taxon>
        <taxon>Actinomycetota</taxon>
        <taxon>Coriobacteriia</taxon>
        <taxon>Eggerthellales</taxon>
        <taxon>Eggerthellaceae</taxon>
        <taxon>Gordonibacter</taxon>
    </lineage>
</organism>
<dbReference type="GO" id="GO:0005886">
    <property type="term" value="C:plasma membrane"/>
    <property type="evidence" value="ECO:0007669"/>
    <property type="project" value="UniProtKB-SubCell"/>
</dbReference>
<dbReference type="RefSeq" id="WP_185903927.1">
    <property type="nucleotide sequence ID" value="NZ_JACMSE010000001.1"/>
</dbReference>
<evidence type="ECO:0000256" key="9">
    <source>
        <dbReference type="ARBA" id="ARBA00023136"/>
    </source>
</evidence>
<evidence type="ECO:0000256" key="7">
    <source>
        <dbReference type="ARBA" id="ARBA00023053"/>
    </source>
</evidence>
<feature type="transmembrane region" description="Helical" evidence="11">
    <location>
        <begin position="271"/>
        <end position="299"/>
    </location>
</feature>
<evidence type="ECO:0000256" key="4">
    <source>
        <dbReference type="ARBA" id="ARBA00022475"/>
    </source>
</evidence>
<dbReference type="EMBL" id="JACMSE010000001">
    <property type="protein sequence ID" value="MBC2887878.1"/>
    <property type="molecule type" value="Genomic_DNA"/>
</dbReference>
<comment type="similarity">
    <text evidence="11">Belongs to the NhaA Na(+)/H(+) (TC 2.A.33) antiporter family.</text>
</comment>
<feature type="transmembrane region" description="Helical" evidence="11">
    <location>
        <begin position="228"/>
        <end position="259"/>
    </location>
</feature>
<evidence type="ECO:0000256" key="11">
    <source>
        <dbReference type="HAMAP-Rule" id="MF_01844"/>
    </source>
</evidence>
<keyword evidence="6 11" id="KW-1133">Transmembrane helix</keyword>
<comment type="subcellular location">
    <subcellularLocation>
        <location evidence="1">Cell inner membrane</location>
        <topology evidence="1">Multi-pass membrane protein</topology>
    </subcellularLocation>
    <subcellularLocation>
        <location evidence="11">Cell membrane</location>
        <topology evidence="11">Multi-pass membrane protein</topology>
    </subcellularLocation>
</comment>
<keyword evidence="10 11" id="KW-0739">Sodium transport</keyword>
<feature type="transmembrane region" description="Helical" evidence="11">
    <location>
        <begin position="398"/>
        <end position="420"/>
    </location>
</feature>
<protein>
    <recommendedName>
        <fullName evidence="11">Na(+)/H(+) antiporter NhaA</fullName>
    </recommendedName>
    <alternativeName>
        <fullName evidence="11">Sodium/proton antiporter NhaA</fullName>
    </alternativeName>
</protein>
<evidence type="ECO:0000256" key="10">
    <source>
        <dbReference type="ARBA" id="ARBA00023201"/>
    </source>
</evidence>
<feature type="transmembrane region" description="Helical" evidence="11">
    <location>
        <begin position="464"/>
        <end position="486"/>
    </location>
</feature>
<dbReference type="InterPro" id="IPR004670">
    <property type="entry name" value="NhaA"/>
</dbReference>
<gene>
    <name evidence="11 13" type="primary">nhaA</name>
    <name evidence="13" type="ORF">H7313_00630</name>
</gene>
<keyword evidence="14" id="KW-1185">Reference proteome</keyword>
<dbReference type="HAMAP" id="MF_01844">
    <property type="entry name" value="NhaA"/>
    <property type="match status" value="1"/>
</dbReference>
<feature type="compositionally biased region" description="Low complexity" evidence="12">
    <location>
        <begin position="12"/>
        <end position="28"/>
    </location>
</feature>
<dbReference type="PANTHER" id="PTHR30341:SF0">
    <property type="entry name" value="NA(+)_H(+) ANTIPORTER NHAA"/>
    <property type="match status" value="1"/>
</dbReference>
<evidence type="ECO:0000256" key="6">
    <source>
        <dbReference type="ARBA" id="ARBA00022989"/>
    </source>
</evidence>
<reference evidence="13 14" key="1">
    <citation type="submission" date="2020-08" db="EMBL/GenBank/DDBJ databases">
        <authorList>
            <person name="Liu C."/>
            <person name="Sun Q."/>
        </authorList>
    </citation>
    <scope>NUCLEOTIDE SEQUENCE [LARGE SCALE GENOMIC DNA]</scope>
    <source>
        <strain evidence="13 14">N22</strain>
    </source>
</reference>
<keyword evidence="4 11" id="KW-1003">Cell membrane</keyword>
<evidence type="ECO:0000256" key="2">
    <source>
        <dbReference type="ARBA" id="ARBA00022448"/>
    </source>
</evidence>
<keyword evidence="2 11" id="KW-0813">Transport</keyword>
<evidence type="ECO:0000256" key="3">
    <source>
        <dbReference type="ARBA" id="ARBA00022449"/>
    </source>
</evidence>
<evidence type="ECO:0000313" key="13">
    <source>
        <dbReference type="EMBL" id="MBC2887878.1"/>
    </source>
</evidence>
<comment type="function">
    <text evidence="11">Na(+)/H(+) antiporter that extrudes sodium in exchange for external protons.</text>
</comment>
<comment type="catalytic activity">
    <reaction evidence="11">
        <text>Na(+)(in) + 2 H(+)(out) = Na(+)(out) + 2 H(+)(in)</text>
        <dbReference type="Rhea" id="RHEA:29251"/>
        <dbReference type="ChEBI" id="CHEBI:15378"/>
        <dbReference type="ChEBI" id="CHEBI:29101"/>
    </reaction>
</comment>
<feature type="transmembrane region" description="Helical" evidence="11">
    <location>
        <begin position="432"/>
        <end position="458"/>
    </location>
</feature>
<feature type="region of interest" description="Disordered" evidence="12">
    <location>
        <begin position="1"/>
        <end position="40"/>
    </location>
</feature>
<sequence>MTETYNDKHAAQDTASDGGAAADAPDGARPLRQPADGACLTGDPACSPTERILEPEVRHHHRRRRKFLEFTHSSTRATMLMLAAAMAALVIENTPVLPYFASFWHDFDLGFSLGSFAPHLSLEHFINDFLMAIFFLLVGLEIKFELTAGELRNPRKALLPILGAAGGAVVPAVVYTVVNVGSGFEQGWGVPMANDIAFCLGILALLGSRVPAGLRSFLSTLTIADDMIAILVIAVFYTADLDIAWLVGGLALFAGALVINRLHVYDLWPYVLIGLAMWVCFLLSGVHATIAGVLLALAIPAQSQVKLDRAPGWFAARARKADERYDPGEPDIVQKEYLAELDEIGRVSRMAIPPITRLDYRLHIPVYFVILPLFAFSNASVVLVGMDPLAVITNPVTIGVFCGLLFGKPLGIFLATWLTVKLRLSDLPKGVGWGHIAGVSVLGGVGFTMAIFVTNLAFVDPGTIAVAKAAILAASLIAGIAGFFVLRHVTDDGDAEEAVADEEAARESRA</sequence>
<evidence type="ECO:0000256" key="5">
    <source>
        <dbReference type="ARBA" id="ARBA00022692"/>
    </source>
</evidence>
<dbReference type="Pfam" id="PF06965">
    <property type="entry name" value="Na_H_antiport_1"/>
    <property type="match status" value="1"/>
</dbReference>
<evidence type="ECO:0000256" key="1">
    <source>
        <dbReference type="ARBA" id="ARBA00004429"/>
    </source>
</evidence>
<comment type="caution">
    <text evidence="13">The sequence shown here is derived from an EMBL/GenBank/DDBJ whole genome shotgun (WGS) entry which is preliminary data.</text>
</comment>
<accession>A0A842JCZ9</accession>
<dbReference type="NCBIfam" id="TIGR00773">
    <property type="entry name" value="NhaA"/>
    <property type="match status" value="1"/>
</dbReference>
<evidence type="ECO:0000256" key="12">
    <source>
        <dbReference type="SAM" id="MobiDB-lite"/>
    </source>
</evidence>